<sequence>MNYPAEPFRIKSVETVSMIPRDERLKKMQEAGYNTFLLNSKDIYIDLLTDSGTNAMSDKQWAGMMMGDEAYAGSENFYHLERTVQELFGFKHIVPTHQGRGAENLLSQLAIKPGQYVAGNMYFTTTRYHQEKNGAVFVDIVRDEAHDAGLNIAFKGDIDLKKLQKLIDEKGAENIAYICLAVTVNLAGGQPVSMANMRAVRELTQAHGIKVFYDATRCVENAYFIKEQEQGFENKSIAEIVHEMFSYADGCTMSGKKDCLVNIGGFLCMNDDEMFSSAKELVVVYEGMPSYGGLAGRDMEAMAIGLREAMQYEYIEHRVKQVRYLGDKLKAAGVPIVEPVGGHAVFLDARRFCEHLTQDEFPAQSLAASIYVETGVRSMERGIISAGRNNVTGEHHRPKLETVRLTIPRRVYTYAHMDVVADGIIKLYQHKEDIRGLKFIYEPKQLRFFTARFDYI</sequence>
<comment type="similarity">
    <text evidence="2 10">Belongs to the beta-eliminating lyase family.</text>
</comment>
<keyword evidence="7 10" id="KW-0456">Lyase</keyword>
<dbReference type="AlphaFoldDB" id="A0A5B0T3D7"/>
<organism evidence="13 15">
    <name type="scientific">Citrobacter portucalensis</name>
    <dbReference type="NCBI Taxonomy" id="1639133"/>
    <lineage>
        <taxon>Bacteria</taxon>
        <taxon>Pseudomonadati</taxon>
        <taxon>Pseudomonadota</taxon>
        <taxon>Gammaproteobacteria</taxon>
        <taxon>Enterobacterales</taxon>
        <taxon>Enterobacteriaceae</taxon>
        <taxon>Citrobacter</taxon>
        <taxon>Citrobacter freundii complex</taxon>
    </lineage>
</organism>
<dbReference type="CDD" id="cd00617">
    <property type="entry name" value="Tnase_like"/>
    <property type="match status" value="1"/>
</dbReference>
<reference evidence="14 16" key="2">
    <citation type="submission" date="2023-10" db="EMBL/GenBank/DDBJ databases">
        <title>Fecal carriage and genetic characteristics of carbapenem-resistant Enterobacterales among healthy adults from four provinces of China.</title>
        <authorList>
            <person name="Li Y."/>
            <person name="Zhang R."/>
        </authorList>
    </citation>
    <scope>NUCLEOTIDE SEQUENCE [LARGE SCALE GENOMIC DNA]</scope>
    <source>
        <strain evidence="14 16">HN-71</strain>
    </source>
</reference>
<dbReference type="EC" id="4.1.99.2" evidence="4 10"/>
<comment type="subunit">
    <text evidence="3 10">Homotetramer.</text>
</comment>
<evidence type="ECO:0000256" key="3">
    <source>
        <dbReference type="ARBA" id="ARBA00011881"/>
    </source>
</evidence>
<dbReference type="PIRSF" id="PIRSF001386">
    <property type="entry name" value="Trpase"/>
    <property type="match status" value="1"/>
</dbReference>
<dbReference type="Proteomes" id="UP000323297">
    <property type="component" value="Unassembled WGS sequence"/>
</dbReference>
<keyword evidence="6 10" id="KW-0663">Pyridoxal phosphate</keyword>
<dbReference type="GO" id="GO:0050371">
    <property type="term" value="F:tyrosine phenol-lyase activity"/>
    <property type="evidence" value="ECO:0007669"/>
    <property type="project" value="UniProtKB-UniRule"/>
</dbReference>
<dbReference type="HAMAP" id="MF_00543">
    <property type="entry name" value="Tyr_phenol_lyase"/>
    <property type="match status" value="1"/>
</dbReference>
<dbReference type="GO" id="GO:0006570">
    <property type="term" value="P:tyrosine metabolic process"/>
    <property type="evidence" value="ECO:0007669"/>
    <property type="project" value="UniProtKB-UniRule"/>
</dbReference>
<dbReference type="InterPro" id="IPR013441">
    <property type="entry name" value="Tyr_phenol_ly"/>
</dbReference>
<reference evidence="13 15" key="1">
    <citation type="submission" date="2019-08" db="EMBL/GenBank/DDBJ databases">
        <title>Draft genome sequence of Citrobacter portucalensis strain isolated from green turtle.</title>
        <authorList>
            <person name="Fernandes M.R."/>
            <person name="Sellera F.P."/>
            <person name="Goldeberg D.W."/>
            <person name="Costa D.C."/>
            <person name="Lincopan N."/>
        </authorList>
    </citation>
    <scope>NUCLEOTIDE SEQUENCE [LARGE SCALE GENOMIC DNA]</scope>
    <source>
        <strain evidence="13 15">TV06</strain>
    </source>
</reference>
<comment type="cofactor">
    <cofactor evidence="1 10 11">
        <name>pyridoxal 5'-phosphate</name>
        <dbReference type="ChEBI" id="CHEBI:597326"/>
    </cofactor>
</comment>
<evidence type="ECO:0000313" key="13">
    <source>
        <dbReference type="EMBL" id="KAA1144550.1"/>
    </source>
</evidence>
<evidence type="ECO:0000313" key="16">
    <source>
        <dbReference type="Proteomes" id="UP001269984"/>
    </source>
</evidence>
<evidence type="ECO:0000256" key="9">
    <source>
        <dbReference type="ARBA" id="ARBA00049232"/>
    </source>
</evidence>
<dbReference type="PANTHER" id="PTHR32325:SF4">
    <property type="entry name" value="TRYPTOPHANASE"/>
    <property type="match status" value="1"/>
</dbReference>
<evidence type="ECO:0000313" key="15">
    <source>
        <dbReference type="Proteomes" id="UP000323297"/>
    </source>
</evidence>
<dbReference type="EMBL" id="JAWPAZ010000005">
    <property type="protein sequence ID" value="MDW2635030.1"/>
    <property type="molecule type" value="Genomic_DNA"/>
</dbReference>
<dbReference type="PANTHER" id="PTHR32325">
    <property type="entry name" value="BETA-ELIMINATING LYASE-LIKE PROTEIN-RELATED"/>
    <property type="match status" value="1"/>
</dbReference>
<protein>
    <recommendedName>
        <fullName evidence="5 10">Tyrosine phenol-lyase</fullName>
        <ecNumber evidence="4 10">4.1.99.2</ecNumber>
    </recommendedName>
    <alternativeName>
        <fullName evidence="8 10">Beta-tyrosinase</fullName>
    </alternativeName>
</protein>
<dbReference type="RefSeq" id="WP_048215031.1">
    <property type="nucleotide sequence ID" value="NZ_CADCYR010000002.1"/>
</dbReference>
<evidence type="ECO:0000256" key="2">
    <source>
        <dbReference type="ARBA" id="ARBA00009721"/>
    </source>
</evidence>
<accession>A0A5B0T3D7</accession>
<dbReference type="InterPro" id="IPR001597">
    <property type="entry name" value="ArAA_b-elim_lyase/Thr_aldolase"/>
</dbReference>
<dbReference type="EMBL" id="VTZD01000011">
    <property type="protein sequence ID" value="KAA1144550.1"/>
    <property type="molecule type" value="Genomic_DNA"/>
</dbReference>
<dbReference type="Proteomes" id="UP001269984">
    <property type="component" value="Unassembled WGS sequence"/>
</dbReference>
<evidence type="ECO:0000256" key="10">
    <source>
        <dbReference type="HAMAP-Rule" id="MF_00543"/>
    </source>
</evidence>
<dbReference type="InterPro" id="IPR015424">
    <property type="entry name" value="PyrdxlP-dep_Trfase"/>
</dbReference>
<dbReference type="InterPro" id="IPR011166">
    <property type="entry name" value="Beta-eliminating_lyase"/>
</dbReference>
<dbReference type="InterPro" id="IPR015422">
    <property type="entry name" value="PyrdxlP-dep_Trfase_small"/>
</dbReference>
<evidence type="ECO:0000256" key="8">
    <source>
        <dbReference type="ARBA" id="ARBA00033449"/>
    </source>
</evidence>
<dbReference type="SUPFAM" id="SSF53383">
    <property type="entry name" value="PLP-dependent transferases"/>
    <property type="match status" value="1"/>
</dbReference>
<dbReference type="NCBIfam" id="TIGR02618">
    <property type="entry name" value="tyr_phenol_ly"/>
    <property type="match status" value="1"/>
</dbReference>
<dbReference type="NCBIfam" id="NF009709">
    <property type="entry name" value="PRK13238.1"/>
    <property type="match status" value="1"/>
</dbReference>
<feature type="modified residue" description="N6-(pyridoxal phosphate)lysine" evidence="10 11">
    <location>
        <position position="257"/>
    </location>
</feature>
<comment type="catalytic activity">
    <reaction evidence="9 10">
        <text>L-tyrosine + H2O = phenol + pyruvate + NH4(+)</text>
        <dbReference type="Rhea" id="RHEA:21704"/>
        <dbReference type="ChEBI" id="CHEBI:15361"/>
        <dbReference type="ChEBI" id="CHEBI:15377"/>
        <dbReference type="ChEBI" id="CHEBI:15882"/>
        <dbReference type="ChEBI" id="CHEBI:28938"/>
        <dbReference type="ChEBI" id="CHEBI:58315"/>
        <dbReference type="EC" id="4.1.99.2"/>
    </reaction>
</comment>
<dbReference type="Pfam" id="PF01212">
    <property type="entry name" value="Beta_elim_lyase"/>
    <property type="match status" value="1"/>
</dbReference>
<dbReference type="InterPro" id="IPR015421">
    <property type="entry name" value="PyrdxlP-dep_Trfase_major"/>
</dbReference>
<evidence type="ECO:0000259" key="12">
    <source>
        <dbReference type="Pfam" id="PF01212"/>
    </source>
</evidence>
<dbReference type="FunFam" id="3.40.640.10:FF:000092">
    <property type="entry name" value="Tyrosine phenol-lyase"/>
    <property type="match status" value="1"/>
</dbReference>
<evidence type="ECO:0000256" key="11">
    <source>
        <dbReference type="PIRSR" id="PIRSR611166-50"/>
    </source>
</evidence>
<evidence type="ECO:0000256" key="6">
    <source>
        <dbReference type="ARBA" id="ARBA00022898"/>
    </source>
</evidence>
<evidence type="ECO:0000256" key="4">
    <source>
        <dbReference type="ARBA" id="ARBA00013154"/>
    </source>
</evidence>
<dbReference type="InterPro" id="IPR018176">
    <property type="entry name" value="Tryptophanase_CS"/>
</dbReference>
<proteinExistence type="inferred from homology"/>
<dbReference type="PROSITE" id="PS00853">
    <property type="entry name" value="BETA_ELIM_LYASE"/>
    <property type="match status" value="1"/>
</dbReference>
<evidence type="ECO:0000313" key="14">
    <source>
        <dbReference type="EMBL" id="MDW2635030.1"/>
    </source>
</evidence>
<evidence type="ECO:0000256" key="1">
    <source>
        <dbReference type="ARBA" id="ARBA00001933"/>
    </source>
</evidence>
<comment type="caution">
    <text evidence="13">The sequence shown here is derived from an EMBL/GenBank/DDBJ whole genome shotgun (WGS) entry which is preliminary data.</text>
</comment>
<dbReference type="Gene3D" id="3.90.1150.10">
    <property type="entry name" value="Aspartate Aminotransferase, domain 1"/>
    <property type="match status" value="1"/>
</dbReference>
<evidence type="ECO:0000256" key="7">
    <source>
        <dbReference type="ARBA" id="ARBA00023239"/>
    </source>
</evidence>
<dbReference type="GeneID" id="86978174"/>
<feature type="domain" description="Aromatic amino acid beta-eliminating lyase/threonine aldolase" evidence="12">
    <location>
        <begin position="46"/>
        <end position="422"/>
    </location>
</feature>
<gene>
    <name evidence="10" type="primary">tpl</name>
    <name evidence="13" type="ORF">D3H66_09030</name>
    <name evidence="14" type="ORF">RYZ90_14380</name>
</gene>
<dbReference type="Gene3D" id="3.40.640.10">
    <property type="entry name" value="Type I PLP-dependent aspartate aminotransferase-like (Major domain)"/>
    <property type="match status" value="1"/>
</dbReference>
<name>A0A5B0T3D7_9ENTR</name>
<evidence type="ECO:0000256" key="5">
    <source>
        <dbReference type="ARBA" id="ARBA00016166"/>
    </source>
</evidence>